<dbReference type="Gene3D" id="3.20.20.70">
    <property type="entry name" value="Aldolase class I"/>
    <property type="match status" value="1"/>
</dbReference>
<gene>
    <name evidence="6" type="ORF">BJ980_001050</name>
</gene>
<dbReference type="InterPro" id="IPR007197">
    <property type="entry name" value="rSAM"/>
</dbReference>
<evidence type="ECO:0000256" key="4">
    <source>
        <dbReference type="ARBA" id="ARBA00023014"/>
    </source>
</evidence>
<dbReference type="SFLD" id="SFLDG01067">
    <property type="entry name" value="SPASM/twitch_domain_containing"/>
    <property type="match status" value="1"/>
</dbReference>
<evidence type="ECO:0000313" key="7">
    <source>
        <dbReference type="Proteomes" id="UP000540656"/>
    </source>
</evidence>
<dbReference type="RefSeq" id="WP_218855415.1">
    <property type="nucleotide sequence ID" value="NZ_JACCAA010000001.1"/>
</dbReference>
<dbReference type="InterPro" id="IPR058240">
    <property type="entry name" value="rSAM_sf"/>
</dbReference>
<dbReference type="SFLD" id="SFLDS00029">
    <property type="entry name" value="Radical_SAM"/>
    <property type="match status" value="1"/>
</dbReference>
<dbReference type="PANTHER" id="PTHR43306">
    <property type="entry name" value="7,8-DIHYDRO-6-HYDROXYMETHYLPTERIN DIMETHYLTRANSFERASE"/>
    <property type="match status" value="1"/>
</dbReference>
<keyword evidence="2" id="KW-0479">Metal-binding</keyword>
<reference evidence="6 7" key="1">
    <citation type="submission" date="2020-07" db="EMBL/GenBank/DDBJ databases">
        <title>Sequencing the genomes of 1000 actinobacteria strains.</title>
        <authorList>
            <person name="Klenk H.-P."/>
        </authorList>
    </citation>
    <scope>NUCLEOTIDE SEQUENCE [LARGE SCALE GENOMIC DNA]</scope>
    <source>
        <strain evidence="6 7">DSM 23819</strain>
    </source>
</reference>
<name>A0A7Y9S0B3_9ACTN</name>
<comment type="caution">
    <text evidence="6">The sequence shown here is derived from an EMBL/GenBank/DDBJ whole genome shotgun (WGS) entry which is preliminary data.</text>
</comment>
<evidence type="ECO:0000256" key="3">
    <source>
        <dbReference type="ARBA" id="ARBA00023004"/>
    </source>
</evidence>
<dbReference type="PANTHER" id="PTHR43306:SF1">
    <property type="entry name" value="7,8-DIHYDRO-6-HYDROXYMETHYLPTERIN DIMETHYLTRANSFERASE"/>
    <property type="match status" value="1"/>
</dbReference>
<evidence type="ECO:0000256" key="2">
    <source>
        <dbReference type="ARBA" id="ARBA00022723"/>
    </source>
</evidence>
<dbReference type="CDD" id="cd01335">
    <property type="entry name" value="Radical_SAM"/>
    <property type="match status" value="1"/>
</dbReference>
<dbReference type="GO" id="GO:0046872">
    <property type="term" value="F:metal ion binding"/>
    <property type="evidence" value="ECO:0007669"/>
    <property type="project" value="UniProtKB-KW"/>
</dbReference>
<dbReference type="PROSITE" id="PS51918">
    <property type="entry name" value="RADICAL_SAM"/>
    <property type="match status" value="1"/>
</dbReference>
<dbReference type="GO" id="GO:0051536">
    <property type="term" value="F:iron-sulfur cluster binding"/>
    <property type="evidence" value="ECO:0007669"/>
    <property type="project" value="UniProtKB-KW"/>
</dbReference>
<feature type="domain" description="Radical SAM core" evidence="5">
    <location>
        <begin position="115"/>
        <end position="357"/>
    </location>
</feature>
<evidence type="ECO:0000313" key="6">
    <source>
        <dbReference type="EMBL" id="NYG58127.1"/>
    </source>
</evidence>
<protein>
    <recommendedName>
        <fullName evidence="5">Radical SAM core domain-containing protein</fullName>
    </recommendedName>
</protein>
<keyword evidence="3" id="KW-0408">Iron</keyword>
<keyword evidence="1" id="KW-0949">S-adenosyl-L-methionine</keyword>
<dbReference type="GO" id="GO:0003824">
    <property type="term" value="F:catalytic activity"/>
    <property type="evidence" value="ECO:0007669"/>
    <property type="project" value="InterPro"/>
</dbReference>
<keyword evidence="4" id="KW-0411">Iron-sulfur</keyword>
<dbReference type="AlphaFoldDB" id="A0A7Y9S0B3"/>
<dbReference type="InterPro" id="IPR056488">
    <property type="entry name" value="Zn_ribbon_HMPTM"/>
</dbReference>
<dbReference type="Proteomes" id="UP000540656">
    <property type="component" value="Unassembled WGS sequence"/>
</dbReference>
<sequence length="536" mass="59186">MTASFRGQPRGQGMPLRGDRIHKYVNAFCPLCHEERPDRPLAEVQRLSGWLVERNNRIWLERGCATHGLVRTLYDESPEILSYLEEWTAPTKVHEPDLRGNFAPIPAGYADGLPEMQTQHTCILLEDLLDHCNLKCPTCFAESSPALASVAPLEAVLASVDTRLSRENGRIDVLMLSGGEPTLYPDLARLLDELVARPIVRILLNTNGLLVAQDDELLALLTKHRERVEVYLQYDGESAQASTFHRGADLRRFKDRAIERLSAAGIFTTLTMTAALGVNDDEIGAVLMRALDTPYVGGVTIQPVFGSGRSSGVDPLDRLTHTGVLARLEEQTAGAVTWRDLTALPCSHPHCCSVGYLVRDDAGEWRSLTSLIGHDRLKQWLDLEPDTLANRIADDSIPVSLRKVVKDSLLDLLSEQSSLSHPSMSDIWRDICQNCDIGIGTLSTLAASRLPGQHKRLRAMLGERVLRVTVKPFMDMNTMIEERLTQCCVHVATVNEISDAHQCAPFCAVQAWLPLSRTRLSTATGRPAVARASDGT</sequence>
<dbReference type="EMBL" id="JACCAA010000001">
    <property type="protein sequence ID" value="NYG58127.1"/>
    <property type="molecule type" value="Genomic_DNA"/>
</dbReference>
<keyword evidence="7" id="KW-1185">Reference proteome</keyword>
<evidence type="ECO:0000259" key="5">
    <source>
        <dbReference type="PROSITE" id="PS51918"/>
    </source>
</evidence>
<dbReference type="Pfam" id="PF04055">
    <property type="entry name" value="Radical_SAM"/>
    <property type="match status" value="1"/>
</dbReference>
<proteinExistence type="predicted"/>
<dbReference type="InterPro" id="IPR013785">
    <property type="entry name" value="Aldolase_TIM"/>
</dbReference>
<dbReference type="Pfam" id="PF23545">
    <property type="entry name" value="Zn_ribbon_HMPTM"/>
    <property type="match status" value="1"/>
</dbReference>
<evidence type="ECO:0000256" key="1">
    <source>
        <dbReference type="ARBA" id="ARBA00022691"/>
    </source>
</evidence>
<organism evidence="6 7">
    <name type="scientific">Nocardioides daedukensis</name>
    <dbReference type="NCBI Taxonomy" id="634462"/>
    <lineage>
        <taxon>Bacteria</taxon>
        <taxon>Bacillati</taxon>
        <taxon>Actinomycetota</taxon>
        <taxon>Actinomycetes</taxon>
        <taxon>Propionibacteriales</taxon>
        <taxon>Nocardioidaceae</taxon>
        <taxon>Nocardioides</taxon>
    </lineage>
</organism>
<dbReference type="SUPFAM" id="SSF102114">
    <property type="entry name" value="Radical SAM enzymes"/>
    <property type="match status" value="1"/>
</dbReference>
<dbReference type="InterPro" id="IPR034474">
    <property type="entry name" value="Methyltransferase_Class_D"/>
</dbReference>
<accession>A0A7Y9S0B3</accession>